<evidence type="ECO:0000313" key="3">
    <source>
        <dbReference type="Proteomes" id="UP001381693"/>
    </source>
</evidence>
<dbReference type="EMBL" id="JAXCGZ010010992">
    <property type="protein sequence ID" value="KAK7075366.1"/>
    <property type="molecule type" value="Genomic_DNA"/>
</dbReference>
<feature type="non-terminal residue" evidence="2">
    <location>
        <position position="83"/>
    </location>
</feature>
<evidence type="ECO:0000313" key="2">
    <source>
        <dbReference type="EMBL" id="KAK7075366.1"/>
    </source>
</evidence>
<feature type="region of interest" description="Disordered" evidence="1">
    <location>
        <begin position="1"/>
        <end position="41"/>
    </location>
</feature>
<keyword evidence="3" id="KW-1185">Reference proteome</keyword>
<organism evidence="2 3">
    <name type="scientific">Halocaridina rubra</name>
    <name type="common">Hawaiian red shrimp</name>
    <dbReference type="NCBI Taxonomy" id="373956"/>
    <lineage>
        <taxon>Eukaryota</taxon>
        <taxon>Metazoa</taxon>
        <taxon>Ecdysozoa</taxon>
        <taxon>Arthropoda</taxon>
        <taxon>Crustacea</taxon>
        <taxon>Multicrustacea</taxon>
        <taxon>Malacostraca</taxon>
        <taxon>Eumalacostraca</taxon>
        <taxon>Eucarida</taxon>
        <taxon>Decapoda</taxon>
        <taxon>Pleocyemata</taxon>
        <taxon>Caridea</taxon>
        <taxon>Atyoidea</taxon>
        <taxon>Atyidae</taxon>
        <taxon>Halocaridina</taxon>
    </lineage>
</organism>
<reference evidence="2 3" key="1">
    <citation type="submission" date="2023-11" db="EMBL/GenBank/DDBJ databases">
        <title>Halocaridina rubra genome assembly.</title>
        <authorList>
            <person name="Smith C."/>
        </authorList>
    </citation>
    <scope>NUCLEOTIDE SEQUENCE [LARGE SCALE GENOMIC DNA]</scope>
    <source>
        <strain evidence="2">EP-1</strain>
        <tissue evidence="2">Whole</tissue>
    </source>
</reference>
<sequence>QQVVLGRGSISGGGGGEGGGGGGVVLGLEENPPAAGPSSASFTEEELALVASGALPEMETIELEITKDHQGLGITIAGYVCER</sequence>
<name>A0AAN9A063_HALRR</name>
<feature type="non-terminal residue" evidence="2">
    <location>
        <position position="1"/>
    </location>
</feature>
<evidence type="ECO:0000256" key="1">
    <source>
        <dbReference type="SAM" id="MobiDB-lite"/>
    </source>
</evidence>
<dbReference type="AlphaFoldDB" id="A0AAN9A063"/>
<feature type="compositionally biased region" description="Gly residues" evidence="1">
    <location>
        <begin position="9"/>
        <end position="25"/>
    </location>
</feature>
<dbReference type="Proteomes" id="UP001381693">
    <property type="component" value="Unassembled WGS sequence"/>
</dbReference>
<accession>A0AAN9A063</accession>
<proteinExistence type="predicted"/>
<gene>
    <name evidence="2" type="ORF">SK128_009197</name>
</gene>
<comment type="caution">
    <text evidence="2">The sequence shown here is derived from an EMBL/GenBank/DDBJ whole genome shotgun (WGS) entry which is preliminary data.</text>
</comment>
<protein>
    <submittedName>
        <fullName evidence="2">Uncharacterized protein</fullName>
    </submittedName>
</protein>